<keyword evidence="3" id="KW-0677">Repeat</keyword>
<protein>
    <submittedName>
        <fullName evidence="7">WD_REPEATS_REGION domain-containing protein</fullName>
    </submittedName>
</protein>
<reference evidence="7" key="1">
    <citation type="submission" date="2017-02" db="UniProtKB">
        <authorList>
            <consortium name="WormBaseParasite"/>
        </authorList>
    </citation>
    <scope>IDENTIFICATION</scope>
</reference>
<dbReference type="OrthoDB" id="9890280at2759"/>
<evidence type="ECO:0000313" key="5">
    <source>
        <dbReference type="EMBL" id="VDD92900.1"/>
    </source>
</evidence>
<dbReference type="InterPro" id="IPR015943">
    <property type="entry name" value="WD40/YVTN_repeat-like_dom_sf"/>
</dbReference>
<accession>A0A0N4VC81</accession>
<comment type="subcellular location">
    <subcellularLocation>
        <location evidence="1">Nucleus</location>
    </subcellularLocation>
</comment>
<evidence type="ECO:0000256" key="1">
    <source>
        <dbReference type="ARBA" id="ARBA00004123"/>
    </source>
</evidence>
<dbReference type="PANTHER" id="PTHR22652:SF0">
    <property type="entry name" value="NUCLEOPORIN NUP43"/>
    <property type="match status" value="1"/>
</dbReference>
<dbReference type="SUPFAM" id="SSF50978">
    <property type="entry name" value="WD40 repeat-like"/>
    <property type="match status" value="1"/>
</dbReference>
<proteinExistence type="predicted"/>
<sequence length="382" mass="41614">MEVDKSVITTEEPPYRTEFVNGKLWRVRWFDKTGSSSHFVTGTYNGGQNEIAVWNVRKGGKSRDIFARKCSLSLEPSIRDLMYAFFAVSALSFSCYFKITIGKKNLAVALNDGSVLVAEWKGDCISSKWKCESSNDRVSANAVCGDQDGIFVGYSNGTISSHDFASGTLSEWAVTGLSSVQSLSLMTPNVIVSAHLSGAICVWDTRLRSEIGGVPQPNFSCVVSQLCDAVTAIANHPADPHMVGYGTSSGMVELLDTRLTDSIAESNPLPLATGPVWEVGFHPVFPRNFYGAWEGGHLLHFETGFIAMSDLASQNDQTSNTESKMARFSRLGDARVREILQIPGSSHPRNLLRVVGKLGWAGEIEGGQVMSESWKVIMKLVP</sequence>
<reference evidence="5 6" key="2">
    <citation type="submission" date="2018-10" db="EMBL/GenBank/DDBJ databases">
        <authorList>
            <consortium name="Pathogen Informatics"/>
        </authorList>
    </citation>
    <scope>NUCLEOTIDE SEQUENCE [LARGE SCALE GENOMIC DNA]</scope>
</reference>
<evidence type="ECO:0000256" key="3">
    <source>
        <dbReference type="ARBA" id="ARBA00022737"/>
    </source>
</evidence>
<dbReference type="Proteomes" id="UP000274131">
    <property type="component" value="Unassembled WGS sequence"/>
</dbReference>
<evidence type="ECO:0000313" key="6">
    <source>
        <dbReference type="Proteomes" id="UP000274131"/>
    </source>
</evidence>
<keyword evidence="2" id="KW-0853">WD repeat</keyword>
<evidence type="ECO:0000313" key="7">
    <source>
        <dbReference type="WBParaSite" id="EVEC_0000816701-mRNA-1"/>
    </source>
</evidence>
<dbReference type="GO" id="GO:0031080">
    <property type="term" value="C:nuclear pore outer ring"/>
    <property type="evidence" value="ECO:0007669"/>
    <property type="project" value="TreeGrafter"/>
</dbReference>
<evidence type="ECO:0000256" key="2">
    <source>
        <dbReference type="ARBA" id="ARBA00022574"/>
    </source>
</evidence>
<organism evidence="7">
    <name type="scientific">Enterobius vermicularis</name>
    <name type="common">Human pinworm</name>
    <dbReference type="NCBI Taxonomy" id="51028"/>
    <lineage>
        <taxon>Eukaryota</taxon>
        <taxon>Metazoa</taxon>
        <taxon>Ecdysozoa</taxon>
        <taxon>Nematoda</taxon>
        <taxon>Chromadorea</taxon>
        <taxon>Rhabditida</taxon>
        <taxon>Spirurina</taxon>
        <taxon>Oxyuridomorpha</taxon>
        <taxon>Oxyuroidea</taxon>
        <taxon>Oxyuridae</taxon>
        <taxon>Enterobius</taxon>
    </lineage>
</organism>
<dbReference type="STRING" id="51028.A0A0N4VC81"/>
<name>A0A0N4VC81_ENTVE</name>
<dbReference type="AlphaFoldDB" id="A0A0N4VC81"/>
<dbReference type="InterPro" id="IPR036322">
    <property type="entry name" value="WD40_repeat_dom_sf"/>
</dbReference>
<dbReference type="Gene3D" id="2.130.10.10">
    <property type="entry name" value="YVTN repeat-like/Quinoprotein amine dehydrogenase"/>
    <property type="match status" value="1"/>
</dbReference>
<keyword evidence="6" id="KW-1185">Reference proteome</keyword>
<dbReference type="EMBL" id="UXUI01009028">
    <property type="protein sequence ID" value="VDD92900.1"/>
    <property type="molecule type" value="Genomic_DNA"/>
</dbReference>
<keyword evidence="4" id="KW-0539">Nucleus</keyword>
<dbReference type="WBParaSite" id="EVEC_0000816701-mRNA-1">
    <property type="protein sequence ID" value="EVEC_0000816701-mRNA-1"/>
    <property type="gene ID" value="EVEC_0000816701"/>
</dbReference>
<evidence type="ECO:0000256" key="4">
    <source>
        <dbReference type="ARBA" id="ARBA00023242"/>
    </source>
</evidence>
<gene>
    <name evidence="5" type="ORF">EVEC_LOCUS7651</name>
</gene>
<dbReference type="PANTHER" id="PTHR22652">
    <property type="entry name" value="NUCLEOPORIN NUP43"/>
    <property type="match status" value="1"/>
</dbReference>